<dbReference type="InterPro" id="IPR004263">
    <property type="entry name" value="Exostosin"/>
</dbReference>
<dbReference type="GO" id="GO:0005794">
    <property type="term" value="C:Golgi apparatus"/>
    <property type="evidence" value="ECO:0007669"/>
    <property type="project" value="TreeGrafter"/>
</dbReference>
<organism evidence="4 5">
    <name type="scientific">Patiria miniata</name>
    <name type="common">Bat star</name>
    <name type="synonym">Asterina miniata</name>
    <dbReference type="NCBI Taxonomy" id="46514"/>
    <lineage>
        <taxon>Eukaryota</taxon>
        <taxon>Metazoa</taxon>
        <taxon>Echinodermata</taxon>
        <taxon>Eleutherozoa</taxon>
        <taxon>Asterozoa</taxon>
        <taxon>Asteroidea</taxon>
        <taxon>Valvatacea</taxon>
        <taxon>Valvatida</taxon>
        <taxon>Asterinidae</taxon>
        <taxon>Patiria</taxon>
    </lineage>
</organism>
<evidence type="ECO:0000313" key="4">
    <source>
        <dbReference type="EnsemblMetazoa" id="XP_038047631.1"/>
    </source>
</evidence>
<dbReference type="AlphaFoldDB" id="A0A913Z9E4"/>
<keyword evidence="5" id="KW-1185">Reference proteome</keyword>
<sequence length="504" mass="57872">MQARTRYSVVLVSSVVLFLVYRQWLQGSVPGHGQNLNENIKLQYDHLHTYVTWTERDSSEYEYDLHASPKQRRQSRTNLYKNRKCRMDTCFDQAKCSDTFKVYVYPVHGKISESYSKILTSIRNSRYFTSNPDEACVFVPSIDTLDRDILSHEYVTDAQSKLTKLPYWNGGRNHLIFNLYSGTWPEYSEDLGFDIEQAILAKASFTKQSFRPGFDISLPLFGKSHPQKGGPRGDLQTNNFPVIRKFLLAFKGKRYLSGIGSDTRNALYHLHNGYDIILLTTCRHGKDWQKIKDVRCDRDNAEYEKHDYQILLHNSTFCLVPRGRRLGSFRFLESLQAACIPVILSNGWELPFSEVIDWKKTSIEGDERLLLQIPSILRSVSDEQILSLRQQTQFVWDAYFSSVEKIVTTTLQIIQDRLQNPRSAFMWNHPPGALAVFTDFAGSHSAFPFYTSVLGEEACEKFTAVISVSSPILSQSAPVMKLIKSVSKSAYAAQYMYVLYAYTA</sequence>
<protein>
    <recommendedName>
        <fullName evidence="3">Exostosin GT47 domain-containing protein</fullName>
    </recommendedName>
</protein>
<dbReference type="InterPro" id="IPR040911">
    <property type="entry name" value="Exostosin_GT47"/>
</dbReference>
<evidence type="ECO:0000259" key="3">
    <source>
        <dbReference type="Pfam" id="PF03016"/>
    </source>
</evidence>
<dbReference type="Proteomes" id="UP000887568">
    <property type="component" value="Unplaced"/>
</dbReference>
<keyword evidence="2" id="KW-0732">Signal</keyword>
<feature type="signal peptide" evidence="2">
    <location>
        <begin position="1"/>
        <end position="27"/>
    </location>
</feature>
<dbReference type="GeneID" id="119721736"/>
<feature type="chain" id="PRO_5037263665" description="Exostosin GT47 domain-containing protein" evidence="2">
    <location>
        <begin position="28"/>
        <end position="504"/>
    </location>
</feature>
<name>A0A913Z9E4_PATMI</name>
<dbReference type="PANTHER" id="PTHR11062:SF129">
    <property type="entry name" value="EXOSTOSIN-1"/>
    <property type="match status" value="1"/>
</dbReference>
<dbReference type="EnsemblMetazoa" id="XM_038191703.1">
    <property type="protein sequence ID" value="XP_038047631.1"/>
    <property type="gene ID" value="LOC119721736"/>
</dbReference>
<evidence type="ECO:0000256" key="1">
    <source>
        <dbReference type="ARBA" id="ARBA00010271"/>
    </source>
</evidence>
<accession>A0A913Z9E4</accession>
<dbReference type="PANTHER" id="PTHR11062">
    <property type="entry name" value="EXOSTOSIN HEPARAN SULFATE GLYCOSYLTRANSFERASE -RELATED"/>
    <property type="match status" value="1"/>
</dbReference>
<comment type="similarity">
    <text evidence="1">Belongs to the glycosyltransferase 47 family.</text>
</comment>
<evidence type="ECO:0000256" key="2">
    <source>
        <dbReference type="SAM" id="SignalP"/>
    </source>
</evidence>
<dbReference type="GO" id="GO:0008375">
    <property type="term" value="F:acetylglucosaminyltransferase activity"/>
    <property type="evidence" value="ECO:0007669"/>
    <property type="project" value="TreeGrafter"/>
</dbReference>
<evidence type="ECO:0000313" key="5">
    <source>
        <dbReference type="Proteomes" id="UP000887568"/>
    </source>
</evidence>
<dbReference type="GO" id="GO:0015020">
    <property type="term" value="F:glucuronosyltransferase activity"/>
    <property type="evidence" value="ECO:0007669"/>
    <property type="project" value="TreeGrafter"/>
</dbReference>
<proteinExistence type="inferred from homology"/>
<reference evidence="4" key="1">
    <citation type="submission" date="2022-11" db="UniProtKB">
        <authorList>
            <consortium name="EnsemblMetazoa"/>
        </authorList>
    </citation>
    <scope>IDENTIFICATION</scope>
</reference>
<dbReference type="OrthoDB" id="5954868at2759"/>
<dbReference type="RefSeq" id="XP_038047631.1">
    <property type="nucleotide sequence ID" value="XM_038191703.1"/>
</dbReference>
<dbReference type="Pfam" id="PF03016">
    <property type="entry name" value="Exostosin_GT47"/>
    <property type="match status" value="1"/>
</dbReference>
<dbReference type="GO" id="GO:0015012">
    <property type="term" value="P:heparan sulfate proteoglycan biosynthetic process"/>
    <property type="evidence" value="ECO:0007669"/>
    <property type="project" value="UniProtKB-ARBA"/>
</dbReference>
<dbReference type="OMA" id="IFNFYHG"/>
<feature type="domain" description="Exostosin GT47" evidence="3">
    <location>
        <begin position="98"/>
        <end position="380"/>
    </location>
</feature>